<evidence type="ECO:0000313" key="12">
    <source>
        <dbReference type="EMBL" id="CAG9136557.1"/>
    </source>
</evidence>
<comment type="subcellular location">
    <subcellularLocation>
        <location evidence="1">Nucleus</location>
    </subcellularLocation>
</comment>
<keyword evidence="13" id="KW-1185">Reference proteome</keyword>
<comment type="caution">
    <text evidence="12">The sequence shown here is derived from an EMBL/GenBank/DDBJ whole genome shotgun (WGS) entry which is preliminary data.</text>
</comment>
<feature type="region of interest" description="Disordered" evidence="10">
    <location>
        <begin position="153"/>
        <end position="177"/>
    </location>
</feature>
<evidence type="ECO:0000256" key="3">
    <source>
        <dbReference type="ARBA" id="ARBA00022737"/>
    </source>
</evidence>
<dbReference type="GO" id="GO:0005634">
    <property type="term" value="C:nucleus"/>
    <property type="evidence" value="ECO:0007669"/>
    <property type="project" value="UniProtKB-SubCell"/>
</dbReference>
<dbReference type="AlphaFoldDB" id="A0A8S4GA57"/>
<dbReference type="InterPro" id="IPR050636">
    <property type="entry name" value="C2H2-ZF_domain-containing"/>
</dbReference>
<dbReference type="SMART" id="SM00355">
    <property type="entry name" value="ZnF_C2H2"/>
    <property type="match status" value="7"/>
</dbReference>
<reference evidence="12" key="1">
    <citation type="submission" date="2020-11" db="EMBL/GenBank/DDBJ databases">
        <authorList>
            <person name="Whiteford S."/>
        </authorList>
    </citation>
    <scope>NUCLEOTIDE SEQUENCE</scope>
</reference>
<dbReference type="InterPro" id="IPR036236">
    <property type="entry name" value="Znf_C2H2_sf"/>
</dbReference>
<evidence type="ECO:0000256" key="9">
    <source>
        <dbReference type="PROSITE-ProRule" id="PRU00042"/>
    </source>
</evidence>
<keyword evidence="2" id="KW-0479">Metal-binding</keyword>
<evidence type="ECO:0000256" key="1">
    <source>
        <dbReference type="ARBA" id="ARBA00004123"/>
    </source>
</evidence>
<dbReference type="InterPro" id="IPR013087">
    <property type="entry name" value="Znf_C2H2_type"/>
</dbReference>
<protein>
    <submittedName>
        <fullName evidence="12">(diamondback moth) hypothetical protein</fullName>
    </submittedName>
</protein>
<evidence type="ECO:0000256" key="7">
    <source>
        <dbReference type="ARBA" id="ARBA00023163"/>
    </source>
</evidence>
<evidence type="ECO:0000313" key="13">
    <source>
        <dbReference type="Proteomes" id="UP000653454"/>
    </source>
</evidence>
<dbReference type="Pfam" id="PF00096">
    <property type="entry name" value="zf-C2H2"/>
    <property type="match status" value="1"/>
</dbReference>
<dbReference type="GO" id="GO:0008270">
    <property type="term" value="F:zinc ion binding"/>
    <property type="evidence" value="ECO:0007669"/>
    <property type="project" value="UniProtKB-KW"/>
</dbReference>
<accession>A0A8S4GA57</accession>
<evidence type="ECO:0000256" key="6">
    <source>
        <dbReference type="ARBA" id="ARBA00023015"/>
    </source>
</evidence>
<evidence type="ECO:0000256" key="10">
    <source>
        <dbReference type="SAM" id="MobiDB-lite"/>
    </source>
</evidence>
<dbReference type="PROSITE" id="PS00028">
    <property type="entry name" value="ZINC_FINGER_C2H2_1"/>
    <property type="match status" value="4"/>
</dbReference>
<dbReference type="PROSITE" id="PS50157">
    <property type="entry name" value="ZINC_FINGER_C2H2_2"/>
    <property type="match status" value="3"/>
</dbReference>
<feature type="region of interest" description="Disordered" evidence="10">
    <location>
        <begin position="194"/>
        <end position="221"/>
    </location>
</feature>
<keyword evidence="4 9" id="KW-0863">Zinc-finger</keyword>
<organism evidence="12 13">
    <name type="scientific">Plutella xylostella</name>
    <name type="common">Diamondback moth</name>
    <name type="synonym">Plutella maculipennis</name>
    <dbReference type="NCBI Taxonomy" id="51655"/>
    <lineage>
        <taxon>Eukaryota</taxon>
        <taxon>Metazoa</taxon>
        <taxon>Ecdysozoa</taxon>
        <taxon>Arthropoda</taxon>
        <taxon>Hexapoda</taxon>
        <taxon>Insecta</taxon>
        <taxon>Pterygota</taxon>
        <taxon>Neoptera</taxon>
        <taxon>Endopterygota</taxon>
        <taxon>Lepidoptera</taxon>
        <taxon>Glossata</taxon>
        <taxon>Ditrysia</taxon>
        <taxon>Yponomeutoidea</taxon>
        <taxon>Plutellidae</taxon>
        <taxon>Plutella</taxon>
    </lineage>
</organism>
<feature type="compositionally biased region" description="Basic and acidic residues" evidence="10">
    <location>
        <begin position="153"/>
        <end position="164"/>
    </location>
</feature>
<evidence type="ECO:0000256" key="2">
    <source>
        <dbReference type="ARBA" id="ARBA00022723"/>
    </source>
</evidence>
<sequence length="482" mass="55165">MDVNTTTCRGCLSIDRKLTLIKEELRNLFLGLLEDENSCKEPLYLCWECVALINKFIKFKRRVKTINKSLCNEKSHSLSHLCISDTECITNSPAVTHPDVVVTQTARQPIAIKHEILDNLVTLDTCFVDYVKSGSVSDDEDFKADIHNNYNENDKKYGKEHTTENFDDSDDEPLSLKPKNVLQDTGIIKVDDNHKKRRRKKDSAGPKEVTKTVKKRSRPEKATGVVVNKKASRKLEQLNMNNGQVELILLSWDESAGSELCHVCKVVCKDTRALEAHTRRHRIRWRCALCGAAWSRAAVAADHVARAHGSAPPTHACSACDHVAPTFGKLRVHMKVHNERQKCEICGKSFTDRSSLRTHLFIHKGEKEYACPRCNKLFLFKKAMEVHLVTHLESAHLYCHECDLTFKNRMSYYGHMKYNLKHIDPAKLKYECQLCDKKFAKAARLEEHRAAIHLKVTPHHCTLPGCNFYPQQSDLYKTIYKQ</sequence>
<feature type="compositionally biased region" description="Basic and acidic residues" evidence="10">
    <location>
        <begin position="202"/>
        <end position="211"/>
    </location>
</feature>
<keyword evidence="5" id="KW-0862">Zinc</keyword>
<dbReference type="EMBL" id="CAJHNJ030000146">
    <property type="protein sequence ID" value="CAG9136557.1"/>
    <property type="molecule type" value="Genomic_DNA"/>
</dbReference>
<evidence type="ECO:0000256" key="8">
    <source>
        <dbReference type="ARBA" id="ARBA00023242"/>
    </source>
</evidence>
<feature type="domain" description="C2H2-type" evidence="11">
    <location>
        <begin position="369"/>
        <end position="396"/>
    </location>
</feature>
<keyword evidence="3" id="KW-0677">Repeat</keyword>
<keyword evidence="7" id="KW-0804">Transcription</keyword>
<keyword evidence="8" id="KW-0539">Nucleus</keyword>
<evidence type="ECO:0000256" key="4">
    <source>
        <dbReference type="ARBA" id="ARBA00022771"/>
    </source>
</evidence>
<dbReference type="PANTHER" id="PTHR47772:SF13">
    <property type="entry name" value="GASTRULA ZINC FINGER PROTEIN XLCGF49.1-LIKE-RELATED"/>
    <property type="match status" value="1"/>
</dbReference>
<name>A0A8S4GA57_PLUXY</name>
<gene>
    <name evidence="12" type="ORF">PLXY2_LOCUS14807</name>
</gene>
<feature type="domain" description="C2H2-type" evidence="11">
    <location>
        <begin position="430"/>
        <end position="458"/>
    </location>
</feature>
<dbReference type="PANTHER" id="PTHR47772">
    <property type="entry name" value="ZINC FINGER PROTEIN 200"/>
    <property type="match status" value="1"/>
</dbReference>
<proteinExistence type="predicted"/>
<dbReference type="SUPFAM" id="SSF57667">
    <property type="entry name" value="beta-beta-alpha zinc fingers"/>
    <property type="match status" value="3"/>
</dbReference>
<evidence type="ECO:0000256" key="5">
    <source>
        <dbReference type="ARBA" id="ARBA00022833"/>
    </source>
</evidence>
<dbReference type="Gene3D" id="3.30.160.60">
    <property type="entry name" value="Classic Zinc Finger"/>
    <property type="match status" value="4"/>
</dbReference>
<dbReference type="Proteomes" id="UP000653454">
    <property type="component" value="Unassembled WGS sequence"/>
</dbReference>
<feature type="domain" description="C2H2-type" evidence="11">
    <location>
        <begin position="341"/>
        <end position="368"/>
    </location>
</feature>
<keyword evidence="6" id="KW-0805">Transcription regulation</keyword>
<evidence type="ECO:0000259" key="11">
    <source>
        <dbReference type="PROSITE" id="PS50157"/>
    </source>
</evidence>